<dbReference type="RefSeq" id="WP_042624770.1">
    <property type="nucleotide sequence ID" value="NZ_CP002580.1"/>
</dbReference>
<name>A0A0B6RS17_BURPL</name>
<sequence length="287" mass="32602">METIQDNVAETLAREMKSPIELGSNETAAIRRLALPPGWKMDERDDSKLLATPRRKVARVSVRDTDSFIDYLKRHGSLTDCTIWCRADYVRGEVSFTGILNDHGEEEHQPAWRDHLAHFSPEFSEEWRRWSGANKKHLSQTEFATFIEDNLKDIAAPEGSGLPSGGAMLEMALSFEATQDMRFKSAIRLQNGGVNLSFVQDDDAQTIQKMSVFERFAIGIPVFWNGDAYQVDARLRYRVRDGKLVFWFELVRSDKVLEAAATTVINTIKEKTGNPFFFGDPFVNTSQ</sequence>
<proteinExistence type="predicted"/>
<reference evidence="1 2" key="2">
    <citation type="journal article" date="2016" name="Appl. Microbiol. Biotechnol.">
        <title>Mutations improving production and secretion of extracellular lipase by Burkholderia glumae PG1.</title>
        <authorList>
            <person name="Knapp A."/>
            <person name="Voget S."/>
            <person name="Gao R."/>
            <person name="Zaburannyi N."/>
            <person name="Krysciak D."/>
            <person name="Breuer M."/>
            <person name="Hauer B."/>
            <person name="Streit W.R."/>
            <person name="Muller R."/>
            <person name="Daniel R."/>
            <person name="Jaeger K.E."/>
        </authorList>
    </citation>
    <scope>NUCLEOTIDE SEQUENCE [LARGE SCALE GENOMIC DNA]</scope>
    <source>
        <strain evidence="1 2">PG1</strain>
    </source>
</reference>
<dbReference type="EMBL" id="CP002580">
    <property type="protein sequence ID" value="AJK46188.1"/>
    <property type="molecule type" value="Genomic_DNA"/>
</dbReference>
<keyword evidence="2" id="KW-1185">Reference proteome</keyword>
<dbReference type="InterPro" id="IPR019276">
    <property type="entry name" value="DUF2303"/>
</dbReference>
<dbReference type="KEGG" id="bgp:BGL_1c16790"/>
<dbReference type="HOGENOM" id="CLU_078238_0_0_4"/>
<accession>A0A0B6RS17</accession>
<evidence type="ECO:0008006" key="3">
    <source>
        <dbReference type="Google" id="ProtNLM"/>
    </source>
</evidence>
<gene>
    <name evidence="1" type="ORF">BGL_1c16790</name>
</gene>
<evidence type="ECO:0000313" key="1">
    <source>
        <dbReference type="EMBL" id="AJK46188.1"/>
    </source>
</evidence>
<protein>
    <recommendedName>
        <fullName evidence="3">DUF2303 family protein</fullName>
    </recommendedName>
</protein>
<organism evidence="1 2">
    <name type="scientific">Burkholderia plantarii</name>
    <dbReference type="NCBI Taxonomy" id="41899"/>
    <lineage>
        <taxon>Bacteria</taxon>
        <taxon>Pseudomonadati</taxon>
        <taxon>Pseudomonadota</taxon>
        <taxon>Betaproteobacteria</taxon>
        <taxon>Burkholderiales</taxon>
        <taxon>Burkholderiaceae</taxon>
        <taxon>Burkholderia</taxon>
    </lineage>
</organism>
<dbReference type="Pfam" id="PF10065">
    <property type="entry name" value="DUF2303"/>
    <property type="match status" value="1"/>
</dbReference>
<reference evidence="2" key="1">
    <citation type="submission" date="2011-03" db="EMBL/GenBank/DDBJ databases">
        <authorList>
            <person name="Voget S."/>
            <person name="Streit W.R."/>
            <person name="Jaeger K.E."/>
            <person name="Daniel R."/>
        </authorList>
    </citation>
    <scope>NUCLEOTIDE SEQUENCE [LARGE SCALE GENOMIC DNA]</scope>
    <source>
        <strain evidence="2">PG1</strain>
    </source>
</reference>
<dbReference type="AlphaFoldDB" id="A0A0B6RS17"/>
<evidence type="ECO:0000313" key="2">
    <source>
        <dbReference type="Proteomes" id="UP000031838"/>
    </source>
</evidence>
<dbReference type="Proteomes" id="UP000031838">
    <property type="component" value="Chromosome 1"/>
</dbReference>